<keyword evidence="4" id="KW-0472">Membrane</keyword>
<dbReference type="OMA" id="FIKQQKC"/>
<dbReference type="STRING" id="905079.L1IJ68"/>
<evidence type="ECO:0000313" key="8">
    <source>
        <dbReference type="Proteomes" id="UP000011087"/>
    </source>
</evidence>
<dbReference type="HOGENOM" id="CLU_013513_2_1_1"/>
<reference evidence="6 8" key="1">
    <citation type="journal article" date="2012" name="Nature">
        <title>Algal genomes reveal evolutionary mosaicism and the fate of nucleomorphs.</title>
        <authorList>
            <consortium name="DOE Joint Genome Institute"/>
            <person name="Curtis B.A."/>
            <person name="Tanifuji G."/>
            <person name="Burki F."/>
            <person name="Gruber A."/>
            <person name="Irimia M."/>
            <person name="Maruyama S."/>
            <person name="Arias M.C."/>
            <person name="Ball S.G."/>
            <person name="Gile G.H."/>
            <person name="Hirakawa Y."/>
            <person name="Hopkins J.F."/>
            <person name="Kuo A."/>
            <person name="Rensing S.A."/>
            <person name="Schmutz J."/>
            <person name="Symeonidi A."/>
            <person name="Elias M."/>
            <person name="Eveleigh R.J."/>
            <person name="Herman E.K."/>
            <person name="Klute M.J."/>
            <person name="Nakayama T."/>
            <person name="Obornik M."/>
            <person name="Reyes-Prieto A."/>
            <person name="Armbrust E.V."/>
            <person name="Aves S.J."/>
            <person name="Beiko R.G."/>
            <person name="Coutinho P."/>
            <person name="Dacks J.B."/>
            <person name="Durnford D.G."/>
            <person name="Fast N.M."/>
            <person name="Green B.R."/>
            <person name="Grisdale C.J."/>
            <person name="Hempel F."/>
            <person name="Henrissat B."/>
            <person name="Hoppner M.P."/>
            <person name="Ishida K."/>
            <person name="Kim E."/>
            <person name="Koreny L."/>
            <person name="Kroth P.G."/>
            <person name="Liu Y."/>
            <person name="Malik S.B."/>
            <person name="Maier U.G."/>
            <person name="McRose D."/>
            <person name="Mock T."/>
            <person name="Neilson J.A."/>
            <person name="Onodera N.T."/>
            <person name="Poole A.M."/>
            <person name="Pritham E.J."/>
            <person name="Richards T.A."/>
            <person name="Rocap G."/>
            <person name="Roy S.W."/>
            <person name="Sarai C."/>
            <person name="Schaack S."/>
            <person name="Shirato S."/>
            <person name="Slamovits C.H."/>
            <person name="Spencer D.F."/>
            <person name="Suzuki S."/>
            <person name="Worden A.Z."/>
            <person name="Zauner S."/>
            <person name="Barry K."/>
            <person name="Bell C."/>
            <person name="Bharti A.K."/>
            <person name="Crow J.A."/>
            <person name="Grimwood J."/>
            <person name="Kramer R."/>
            <person name="Lindquist E."/>
            <person name="Lucas S."/>
            <person name="Salamov A."/>
            <person name="McFadden G.I."/>
            <person name="Lane C.E."/>
            <person name="Keeling P.J."/>
            <person name="Gray M.W."/>
            <person name="Grigoriev I.V."/>
            <person name="Archibald J.M."/>
        </authorList>
    </citation>
    <scope>NUCLEOTIDE SEQUENCE</scope>
    <source>
        <strain evidence="6 8">CCMP2712</strain>
    </source>
</reference>
<dbReference type="SUPFAM" id="SSF52777">
    <property type="entry name" value="CoA-dependent acyltransferases"/>
    <property type="match status" value="2"/>
</dbReference>
<sequence>MPMAWRGLSRGSRLGLACTSLVASVILVTSYLSPGRLLMRFLLRHRAWLYKEHGKIGGLKTSSSIQLRQRLYLGCVWILWKWIAFERWLRGRRPRSLYAVQDTLPPLPVPKLRDTCHRFLDSVRPLMSSADWESSAQVVLQFASAGGVGEKMQRALVKRARALEGISSWLEEWWEKEHFLRCRLPLPVYGNWYGLDRPDSPSCSQSWRASWLVSGAIRFMRHLNREKLEPLQIMGYVPLCMWQYRRVFFTCRVPREGCDELFTFLPTRSAHIVILIKGQMYKMNVFHDDGIALTVQELQENIKAIIEDCKQLQPHEQEPPVGILTSEERDTWARLRLKLFEVDPENERSMTIIETAMFVLVLEGAYATSLSEQARMTFIGDGRNRWFDKSFQLIVYEDGSAGVNVERSWADAPVASHLFGFMHDHENAAFNFSVPHDDCATNSAERQGGAKKVKTIRLKWKLSSDIAEAIDKASIKYEELVSKTDLHVLNMRYFGKGFIKKCEMSPDAFVQMALQLAYYRLHGCITLSTETAHTRQFFHGRTEVVRTVSSDSVAFVKSMAHLDRSAAETKLHLLRRACVTQVERVKDAMNGNGVDKHLFGLKMMAKELGVSCAELEDEAFTLPVKLWTSQAPAQRGPSGGFGPVAEDGYAVSYLVNEDNIYFHVCYRRGESSAVEELEEESPASSQAFAAAIEKALLEMSVLCTKKAQTAQTNSVSTLDWTNC</sequence>
<dbReference type="Gene3D" id="3.30.559.10">
    <property type="entry name" value="Chloramphenicol acetyltransferase-like domain"/>
    <property type="match status" value="1"/>
</dbReference>
<dbReference type="KEGG" id="gtt:GUITHDRAFT_165783"/>
<dbReference type="PANTHER" id="PTHR22589">
    <property type="entry name" value="CARNITINE O-ACYLTRANSFERASE"/>
    <property type="match status" value="1"/>
</dbReference>
<dbReference type="EnsemblProtists" id="EKX36283">
    <property type="protein sequence ID" value="EKX36283"/>
    <property type="gene ID" value="GUITHDRAFT_165783"/>
</dbReference>
<dbReference type="GeneID" id="17293021"/>
<evidence type="ECO:0000313" key="6">
    <source>
        <dbReference type="EMBL" id="EKX36283.1"/>
    </source>
</evidence>
<dbReference type="PaxDb" id="55529-EKX36283"/>
<feature type="domain" description="Choline/carnitine acyltransferase" evidence="5">
    <location>
        <begin position="107"/>
        <end position="675"/>
    </location>
</feature>
<dbReference type="OrthoDB" id="240216at2759"/>
<keyword evidence="2" id="KW-0808">Transferase</keyword>
<dbReference type="eggNOG" id="KOG3716">
    <property type="taxonomic scope" value="Eukaryota"/>
</dbReference>
<proteinExistence type="inferred from homology"/>
<dbReference type="InterPro" id="IPR000542">
    <property type="entry name" value="Carn_acyl_trans"/>
</dbReference>
<gene>
    <name evidence="6" type="ORF">GUITHDRAFT_165783</name>
</gene>
<dbReference type="GO" id="GO:0009437">
    <property type="term" value="P:carnitine metabolic process"/>
    <property type="evidence" value="ECO:0007669"/>
    <property type="project" value="TreeGrafter"/>
</dbReference>
<dbReference type="Gene3D" id="3.30.559.70">
    <property type="entry name" value="Choline/Carnitine o-acyltransferase, domain 2"/>
    <property type="match status" value="1"/>
</dbReference>
<organism evidence="6">
    <name type="scientific">Guillardia theta (strain CCMP2712)</name>
    <name type="common">Cryptophyte</name>
    <dbReference type="NCBI Taxonomy" id="905079"/>
    <lineage>
        <taxon>Eukaryota</taxon>
        <taxon>Cryptophyceae</taxon>
        <taxon>Pyrenomonadales</taxon>
        <taxon>Geminigeraceae</taxon>
        <taxon>Guillardia</taxon>
    </lineage>
</organism>
<name>L1IJ68_GUITC</name>
<reference evidence="8" key="2">
    <citation type="submission" date="2012-11" db="EMBL/GenBank/DDBJ databases">
        <authorList>
            <person name="Kuo A."/>
            <person name="Curtis B.A."/>
            <person name="Tanifuji G."/>
            <person name="Burki F."/>
            <person name="Gruber A."/>
            <person name="Irimia M."/>
            <person name="Maruyama S."/>
            <person name="Arias M.C."/>
            <person name="Ball S.G."/>
            <person name="Gile G.H."/>
            <person name="Hirakawa Y."/>
            <person name="Hopkins J.F."/>
            <person name="Rensing S.A."/>
            <person name="Schmutz J."/>
            <person name="Symeonidi A."/>
            <person name="Elias M."/>
            <person name="Eveleigh R.J."/>
            <person name="Herman E.K."/>
            <person name="Klute M.J."/>
            <person name="Nakayama T."/>
            <person name="Obornik M."/>
            <person name="Reyes-Prieto A."/>
            <person name="Armbrust E.V."/>
            <person name="Aves S.J."/>
            <person name="Beiko R.G."/>
            <person name="Coutinho P."/>
            <person name="Dacks J.B."/>
            <person name="Durnford D.G."/>
            <person name="Fast N.M."/>
            <person name="Green B.R."/>
            <person name="Grisdale C."/>
            <person name="Hempe F."/>
            <person name="Henrissat B."/>
            <person name="Hoppner M.P."/>
            <person name="Ishida K.-I."/>
            <person name="Kim E."/>
            <person name="Koreny L."/>
            <person name="Kroth P.G."/>
            <person name="Liu Y."/>
            <person name="Malik S.-B."/>
            <person name="Maier U.G."/>
            <person name="McRose D."/>
            <person name="Mock T."/>
            <person name="Neilson J.A."/>
            <person name="Onodera N.T."/>
            <person name="Poole A.M."/>
            <person name="Pritham E.J."/>
            <person name="Richards T.A."/>
            <person name="Rocap G."/>
            <person name="Roy S.W."/>
            <person name="Sarai C."/>
            <person name="Schaack S."/>
            <person name="Shirato S."/>
            <person name="Slamovits C.H."/>
            <person name="Spencer D.F."/>
            <person name="Suzuki S."/>
            <person name="Worden A.Z."/>
            <person name="Zauner S."/>
            <person name="Barry K."/>
            <person name="Bell C."/>
            <person name="Bharti A.K."/>
            <person name="Crow J.A."/>
            <person name="Grimwood J."/>
            <person name="Kramer R."/>
            <person name="Lindquist E."/>
            <person name="Lucas S."/>
            <person name="Salamov A."/>
            <person name="McFadden G.I."/>
            <person name="Lane C.E."/>
            <person name="Keeling P.J."/>
            <person name="Gray M.W."/>
            <person name="Grigoriev I.V."/>
            <person name="Archibald J.M."/>
        </authorList>
    </citation>
    <scope>NUCLEOTIDE SEQUENCE</scope>
    <source>
        <strain evidence="8">CCMP2712</strain>
    </source>
</reference>
<comment type="similarity">
    <text evidence="1">Belongs to the carnitine/choline acetyltransferase family.</text>
</comment>
<evidence type="ECO:0000256" key="1">
    <source>
        <dbReference type="ARBA" id="ARBA00005232"/>
    </source>
</evidence>
<keyword evidence="4" id="KW-0812">Transmembrane</keyword>
<evidence type="ECO:0000256" key="3">
    <source>
        <dbReference type="ARBA" id="ARBA00023315"/>
    </source>
</evidence>
<dbReference type="InterPro" id="IPR039551">
    <property type="entry name" value="Cho/carn_acyl_trans"/>
</dbReference>
<keyword evidence="3" id="KW-0012">Acyltransferase</keyword>
<dbReference type="PANTHER" id="PTHR22589:SF31">
    <property type="entry name" value="CARNITINE O-PALMITOYLTRANSFERASE"/>
    <property type="match status" value="1"/>
</dbReference>
<dbReference type="AlphaFoldDB" id="L1IJ68"/>
<evidence type="ECO:0000313" key="7">
    <source>
        <dbReference type="EnsemblProtists" id="EKX36283"/>
    </source>
</evidence>
<accession>L1IJ68</accession>
<dbReference type="InterPro" id="IPR023213">
    <property type="entry name" value="CAT-like_dom_sf"/>
</dbReference>
<dbReference type="GO" id="GO:0006631">
    <property type="term" value="P:fatty acid metabolic process"/>
    <property type="evidence" value="ECO:0007669"/>
    <property type="project" value="TreeGrafter"/>
</dbReference>
<keyword evidence="4" id="KW-1133">Transmembrane helix</keyword>
<dbReference type="Pfam" id="PF00755">
    <property type="entry name" value="Carn_acyltransf"/>
    <property type="match status" value="1"/>
</dbReference>
<dbReference type="EMBL" id="JH993076">
    <property type="protein sequence ID" value="EKX36283.1"/>
    <property type="molecule type" value="Genomic_DNA"/>
</dbReference>
<dbReference type="RefSeq" id="XP_005823263.1">
    <property type="nucleotide sequence ID" value="XM_005823206.1"/>
</dbReference>
<dbReference type="InterPro" id="IPR042231">
    <property type="entry name" value="Cho/carn_acyl_trans_2"/>
</dbReference>
<feature type="transmembrane region" description="Helical" evidence="4">
    <location>
        <begin position="12"/>
        <end position="32"/>
    </location>
</feature>
<protein>
    <recommendedName>
        <fullName evidence="5">Choline/carnitine acyltransferase domain-containing protein</fullName>
    </recommendedName>
</protein>
<keyword evidence="8" id="KW-1185">Reference proteome</keyword>
<reference evidence="7" key="3">
    <citation type="submission" date="2016-03" db="UniProtKB">
        <authorList>
            <consortium name="EnsemblProtists"/>
        </authorList>
    </citation>
    <scope>IDENTIFICATION</scope>
</reference>
<dbReference type="Proteomes" id="UP000011087">
    <property type="component" value="Unassembled WGS sequence"/>
</dbReference>
<dbReference type="GO" id="GO:0005739">
    <property type="term" value="C:mitochondrion"/>
    <property type="evidence" value="ECO:0007669"/>
    <property type="project" value="TreeGrafter"/>
</dbReference>
<evidence type="ECO:0000259" key="5">
    <source>
        <dbReference type="Pfam" id="PF00755"/>
    </source>
</evidence>
<evidence type="ECO:0000256" key="2">
    <source>
        <dbReference type="ARBA" id="ARBA00022679"/>
    </source>
</evidence>
<dbReference type="GO" id="GO:0004095">
    <property type="term" value="F:carnitine O-palmitoyltransferase activity"/>
    <property type="evidence" value="ECO:0007669"/>
    <property type="project" value="TreeGrafter"/>
</dbReference>
<evidence type="ECO:0000256" key="4">
    <source>
        <dbReference type="SAM" id="Phobius"/>
    </source>
</evidence>